<feature type="domain" description="Nudix hydrolase" evidence="3">
    <location>
        <begin position="55"/>
        <end position="186"/>
    </location>
</feature>
<dbReference type="Gene3D" id="3.90.79.10">
    <property type="entry name" value="Nucleoside Triphosphate Pyrophosphohydrolase"/>
    <property type="match status" value="1"/>
</dbReference>
<dbReference type="OrthoDB" id="9806150at2"/>
<dbReference type="CDD" id="cd24161">
    <property type="entry name" value="NUDIX_ADPRase_Ndx2"/>
    <property type="match status" value="1"/>
</dbReference>
<dbReference type="PROSITE" id="PS51462">
    <property type="entry name" value="NUDIX"/>
    <property type="match status" value="1"/>
</dbReference>
<dbReference type="SUPFAM" id="SSF55811">
    <property type="entry name" value="Nudix"/>
    <property type="match status" value="1"/>
</dbReference>
<dbReference type="AlphaFoldDB" id="A0A087DHU0"/>
<dbReference type="EC" id="3.6.1.13" evidence="4"/>
<dbReference type="InterPro" id="IPR015797">
    <property type="entry name" value="NUDIX_hydrolase-like_dom_sf"/>
</dbReference>
<dbReference type="PANTHER" id="PTHR11839:SF18">
    <property type="entry name" value="NUDIX HYDROLASE DOMAIN-CONTAINING PROTEIN"/>
    <property type="match status" value="1"/>
</dbReference>
<protein>
    <submittedName>
        <fullName evidence="4">ADP-ribose pyrophosphatase</fullName>
        <ecNumber evidence="4">3.6.1.13</ecNumber>
    </submittedName>
</protein>
<evidence type="ECO:0000256" key="2">
    <source>
        <dbReference type="ARBA" id="ARBA00022801"/>
    </source>
</evidence>
<dbReference type="GO" id="GO:0006753">
    <property type="term" value="P:nucleoside phosphate metabolic process"/>
    <property type="evidence" value="ECO:0007669"/>
    <property type="project" value="TreeGrafter"/>
</dbReference>
<gene>
    <name evidence="4" type="ORF">BSCA_0907</name>
</gene>
<sequence length="201" mass="22853">MSTNETYRRFDPWRVSPVREESRHQIVESHYFNVDRVAFSSPQVGQFERYILHENNGDTVGVLALTDDGRIPFIEQYRVPTHRWTLEIPAGHANAPSEKPLDVAVRKLREEAGYEAKKFTQFSRFINTPSFSSQHTALFAATGLTPTSRGDFGPETPRSDVRLLTTDEAYEMVVNGTIIDAKSIIAVLRLRCAPDHLFDEV</sequence>
<dbReference type="RefSeq" id="WP_033517025.1">
    <property type="nucleotide sequence ID" value="NZ_CAUPKV010000003.1"/>
</dbReference>
<comment type="cofactor">
    <cofactor evidence="1">
        <name>Mg(2+)</name>
        <dbReference type="ChEBI" id="CHEBI:18420"/>
    </cofactor>
</comment>
<reference evidence="4 5" key="1">
    <citation type="submission" date="2014-03" db="EMBL/GenBank/DDBJ databases">
        <title>Genomics of Bifidobacteria.</title>
        <authorList>
            <person name="Ventura M."/>
            <person name="Milani C."/>
            <person name="Lugli G.A."/>
        </authorList>
    </citation>
    <scope>NUCLEOTIDE SEQUENCE [LARGE SCALE GENOMIC DNA]</scope>
    <source>
        <strain evidence="4 5">LMG 21589</strain>
    </source>
</reference>
<evidence type="ECO:0000256" key="1">
    <source>
        <dbReference type="ARBA" id="ARBA00001946"/>
    </source>
</evidence>
<comment type="caution">
    <text evidence="4">The sequence shown here is derived from an EMBL/GenBank/DDBJ whole genome shotgun (WGS) entry which is preliminary data.</text>
</comment>
<name>A0A087DHU0_9BIFI</name>
<dbReference type="GO" id="GO:0047631">
    <property type="term" value="F:ADP-ribose diphosphatase activity"/>
    <property type="evidence" value="ECO:0007669"/>
    <property type="project" value="UniProtKB-EC"/>
</dbReference>
<dbReference type="EMBL" id="JGZO01000004">
    <property type="protein sequence ID" value="KFI95090.1"/>
    <property type="molecule type" value="Genomic_DNA"/>
</dbReference>
<evidence type="ECO:0000313" key="5">
    <source>
        <dbReference type="Proteomes" id="UP000029033"/>
    </source>
</evidence>
<dbReference type="eggNOG" id="COG0494">
    <property type="taxonomic scope" value="Bacteria"/>
</dbReference>
<dbReference type="InterPro" id="IPR000086">
    <property type="entry name" value="NUDIX_hydrolase_dom"/>
</dbReference>
<dbReference type="Proteomes" id="UP000029033">
    <property type="component" value="Unassembled WGS sequence"/>
</dbReference>
<keyword evidence="2 4" id="KW-0378">Hydrolase</keyword>
<dbReference type="STRING" id="158787.BSCA_0907"/>
<organism evidence="4 5">
    <name type="scientific">Bifidobacterium scardovii</name>
    <dbReference type="NCBI Taxonomy" id="158787"/>
    <lineage>
        <taxon>Bacteria</taxon>
        <taxon>Bacillati</taxon>
        <taxon>Actinomycetota</taxon>
        <taxon>Actinomycetes</taxon>
        <taxon>Bifidobacteriales</taxon>
        <taxon>Bifidobacteriaceae</taxon>
        <taxon>Bifidobacterium</taxon>
    </lineage>
</organism>
<dbReference type="GO" id="GO:0019693">
    <property type="term" value="P:ribose phosphate metabolic process"/>
    <property type="evidence" value="ECO:0007669"/>
    <property type="project" value="TreeGrafter"/>
</dbReference>
<dbReference type="Pfam" id="PF00293">
    <property type="entry name" value="NUDIX"/>
    <property type="match status" value="1"/>
</dbReference>
<evidence type="ECO:0000313" key="4">
    <source>
        <dbReference type="EMBL" id="KFI95090.1"/>
    </source>
</evidence>
<proteinExistence type="predicted"/>
<accession>A0A087DHU0</accession>
<dbReference type="PANTHER" id="PTHR11839">
    <property type="entry name" value="UDP/ADP-SUGAR PYROPHOSPHATASE"/>
    <property type="match status" value="1"/>
</dbReference>
<evidence type="ECO:0000259" key="3">
    <source>
        <dbReference type="PROSITE" id="PS51462"/>
    </source>
</evidence>
<keyword evidence="5" id="KW-1185">Reference proteome</keyword>
<dbReference type="GeneID" id="85165893"/>